<gene>
    <name evidence="2" type="ORF">LPU83_2099</name>
</gene>
<dbReference type="KEGG" id="rhl:LPU83_2099"/>
<reference evidence="2" key="1">
    <citation type="submission" date="2013-11" db="EMBL/GenBank/DDBJ databases">
        <title>Draft genome sequence of the broad-host-range Rhizobium sp. LPU83 strain, a member of the low-genetic diversity Oregon-like Rhizobium sp. group.</title>
        <authorList>
            <person name="Wibberg D."/>
            <person name="Puehler A."/>
            <person name="Schlueter A."/>
        </authorList>
    </citation>
    <scope>NUCLEOTIDE SEQUENCE [LARGE SCALE GENOMIC DNA]</scope>
    <source>
        <strain evidence="2">LPU83</strain>
    </source>
</reference>
<protein>
    <submittedName>
        <fullName evidence="2">Conserved protein</fullName>
    </submittedName>
</protein>
<keyword evidence="1" id="KW-1133">Transmembrane helix</keyword>
<feature type="transmembrane region" description="Helical" evidence="1">
    <location>
        <begin position="12"/>
        <end position="36"/>
    </location>
</feature>
<evidence type="ECO:0000256" key="1">
    <source>
        <dbReference type="SAM" id="Phobius"/>
    </source>
</evidence>
<name>W6RTX3_9HYPH</name>
<dbReference type="HOGENOM" id="CLU_2668578_0_0_5"/>
<keyword evidence="1" id="KW-0812">Transmembrane</keyword>
<accession>W6RTX3</accession>
<keyword evidence="3" id="KW-1185">Reference proteome</keyword>
<keyword evidence="1" id="KW-0472">Membrane</keyword>
<sequence length="75" mass="7949">MLAIAPFSPTAAFIRLLAAKVTLLPLVTPVLAYAGLSVAKDLPILRNLGWRIVVVSLVANAGTFICGTLIAEFFH</sequence>
<proteinExistence type="predicted"/>
<evidence type="ECO:0000313" key="2">
    <source>
        <dbReference type="EMBL" id="CDM57756.1"/>
    </source>
</evidence>
<dbReference type="AlphaFoldDB" id="W6RTX3"/>
<dbReference type="Proteomes" id="UP000019443">
    <property type="component" value="Chromosome"/>
</dbReference>
<dbReference type="EMBL" id="HG916852">
    <property type="protein sequence ID" value="CDM57756.1"/>
    <property type="molecule type" value="Genomic_DNA"/>
</dbReference>
<organism evidence="2 3">
    <name type="scientific">Rhizobium favelukesii</name>
    <dbReference type="NCBI Taxonomy" id="348824"/>
    <lineage>
        <taxon>Bacteria</taxon>
        <taxon>Pseudomonadati</taxon>
        <taxon>Pseudomonadota</taxon>
        <taxon>Alphaproteobacteria</taxon>
        <taxon>Hyphomicrobiales</taxon>
        <taxon>Rhizobiaceae</taxon>
        <taxon>Rhizobium/Agrobacterium group</taxon>
        <taxon>Rhizobium</taxon>
    </lineage>
</organism>
<evidence type="ECO:0000313" key="3">
    <source>
        <dbReference type="Proteomes" id="UP000019443"/>
    </source>
</evidence>
<feature type="transmembrane region" description="Helical" evidence="1">
    <location>
        <begin position="48"/>
        <end position="71"/>
    </location>
</feature>